<gene>
    <name evidence="2" type="ORF">DASC09_052530</name>
</gene>
<dbReference type="InterPro" id="IPR036047">
    <property type="entry name" value="F-box-like_dom_sf"/>
</dbReference>
<evidence type="ECO:0000259" key="1">
    <source>
        <dbReference type="PROSITE" id="PS50181"/>
    </source>
</evidence>
<reference evidence="2 3" key="1">
    <citation type="journal article" date="2023" name="Elife">
        <title>Identification of key yeast species and microbe-microbe interactions impacting larval growth of Drosophila in the wild.</title>
        <authorList>
            <person name="Mure A."/>
            <person name="Sugiura Y."/>
            <person name="Maeda R."/>
            <person name="Honda K."/>
            <person name="Sakurai N."/>
            <person name="Takahashi Y."/>
            <person name="Watada M."/>
            <person name="Katoh T."/>
            <person name="Gotoh A."/>
            <person name="Gotoh Y."/>
            <person name="Taniguchi I."/>
            <person name="Nakamura K."/>
            <person name="Hayashi T."/>
            <person name="Katayama T."/>
            <person name="Uemura T."/>
            <person name="Hattori Y."/>
        </authorList>
    </citation>
    <scope>NUCLEOTIDE SEQUENCE [LARGE SCALE GENOMIC DNA]</scope>
    <source>
        <strain evidence="2 3">SC-9</strain>
    </source>
</reference>
<organism evidence="2 3">
    <name type="scientific">Saccharomycopsis crataegensis</name>
    <dbReference type="NCBI Taxonomy" id="43959"/>
    <lineage>
        <taxon>Eukaryota</taxon>
        <taxon>Fungi</taxon>
        <taxon>Dikarya</taxon>
        <taxon>Ascomycota</taxon>
        <taxon>Saccharomycotina</taxon>
        <taxon>Saccharomycetes</taxon>
        <taxon>Saccharomycopsidaceae</taxon>
        <taxon>Saccharomycopsis</taxon>
    </lineage>
</organism>
<dbReference type="Proteomes" id="UP001360560">
    <property type="component" value="Unassembled WGS sequence"/>
</dbReference>
<dbReference type="Gene3D" id="1.20.1280.50">
    <property type="match status" value="1"/>
</dbReference>
<dbReference type="RefSeq" id="XP_064854924.1">
    <property type="nucleotide sequence ID" value="XM_064998852.1"/>
</dbReference>
<name>A0AAV5QSW6_9ASCO</name>
<evidence type="ECO:0000313" key="3">
    <source>
        <dbReference type="Proteomes" id="UP001360560"/>
    </source>
</evidence>
<accession>A0AAV5QSW6</accession>
<proteinExistence type="predicted"/>
<protein>
    <recommendedName>
        <fullName evidence="1">F-box domain-containing protein</fullName>
    </recommendedName>
</protein>
<dbReference type="Pfam" id="PF12937">
    <property type="entry name" value="F-box-like"/>
    <property type="match status" value="1"/>
</dbReference>
<dbReference type="SMART" id="SM00256">
    <property type="entry name" value="FBOX"/>
    <property type="match status" value="1"/>
</dbReference>
<dbReference type="InterPro" id="IPR001810">
    <property type="entry name" value="F-box_dom"/>
</dbReference>
<evidence type="ECO:0000313" key="2">
    <source>
        <dbReference type="EMBL" id="GMM37928.1"/>
    </source>
</evidence>
<dbReference type="EMBL" id="BTFZ01000013">
    <property type="protein sequence ID" value="GMM37928.1"/>
    <property type="molecule type" value="Genomic_DNA"/>
</dbReference>
<dbReference type="SUPFAM" id="SSF81383">
    <property type="entry name" value="F-box domain"/>
    <property type="match status" value="1"/>
</dbReference>
<keyword evidence="3" id="KW-1185">Reference proteome</keyword>
<feature type="domain" description="F-box" evidence="1">
    <location>
        <begin position="8"/>
        <end position="53"/>
    </location>
</feature>
<dbReference type="AlphaFoldDB" id="A0AAV5QSW6"/>
<comment type="caution">
    <text evidence="2">The sequence shown here is derived from an EMBL/GenBank/DDBJ whole genome shotgun (WGS) entry which is preliminary data.</text>
</comment>
<sequence length="541" mass="63961">MRNLCLANNMIDKLPTEIIHQIIDLLPTQDILSICLVSKRWYRLSSCHLYRSIIVTDNHPFQISRYQNFGTILIYNTHRDLKKTTTTHSRIELLNRSFNDNPSLITLVERFTTDRKKVSNDLILLLNAICTKSCNLKYLEYPLSWFKDVTWNINSKVMAKPVLRNILTPSFNDIEDLSAYSNLVVLKVLESRILNSDNRIFKPNELDIIRNLKSLAIEDISFAKKLKEIFGQTQEKINNLRSFTYKIDCLSTFQKDKFDFDVISGVLNFSCIKNFKLIIWYTENIEKYVLDFLEKLNPHLINFENFELKRNIMAYTIESAHFNNTFTLTNINYMSFFNSNLQNLKILQLSGNYVNKSFIVENNKDLFAQNFTNIFQNCQNLRVLIIDEFININNSSKFLKFLYNSIEDATILQNLRSKLKKLATFGYYSFFIDAFDEGFDENVDSTEYDIINYVLGELRLNYLKFSSLDDPSYHFFKFDLENGDRSGFKERVNYIKNLENSIDIHTKFHHKEKSWKFRDKCSCHSKDYLCIIDFYARDENF</sequence>
<dbReference type="PROSITE" id="PS50181">
    <property type="entry name" value="FBOX"/>
    <property type="match status" value="1"/>
</dbReference>
<dbReference type="GeneID" id="90075903"/>